<dbReference type="RefSeq" id="WP_205603050.1">
    <property type="nucleotide sequence ID" value="NZ_JBHSQL010000004.1"/>
</dbReference>
<evidence type="ECO:0000313" key="5">
    <source>
        <dbReference type="Proteomes" id="UP001596097"/>
    </source>
</evidence>
<evidence type="ECO:0000256" key="1">
    <source>
        <dbReference type="ARBA" id="ARBA00022679"/>
    </source>
</evidence>
<dbReference type="GO" id="GO:0016746">
    <property type="term" value="F:acyltransferase activity"/>
    <property type="evidence" value="ECO:0007669"/>
    <property type="project" value="UniProtKB-KW"/>
</dbReference>
<name>A0ABW1QHZ9_9ACTN</name>
<accession>A0ABW1QHZ9</accession>
<sequence>MPVLDLLPAAPEDADAVRSLVRAAYAPYVERIGLEPAPMNADYRQAILDGAVDVVREDGEIVAVVVTRDRGDHLLLENIAVAPSRQGGGFGAQILDWAETRTRALGHDEVRLYTHEKMVENVAFYLRHGFEITGIADEDEFRRIHFRKVCRRDTDQIRRAP</sequence>
<dbReference type="PANTHER" id="PTHR43877:SF2">
    <property type="entry name" value="AMINOALKYLPHOSPHONATE N-ACETYLTRANSFERASE-RELATED"/>
    <property type="match status" value="1"/>
</dbReference>
<dbReference type="EMBL" id="JBHSQL010000004">
    <property type="protein sequence ID" value="MFC6148991.1"/>
    <property type="molecule type" value="Genomic_DNA"/>
</dbReference>
<evidence type="ECO:0000256" key="2">
    <source>
        <dbReference type="ARBA" id="ARBA00023315"/>
    </source>
</evidence>
<dbReference type="CDD" id="cd04301">
    <property type="entry name" value="NAT_SF"/>
    <property type="match status" value="1"/>
</dbReference>
<dbReference type="SUPFAM" id="SSF55729">
    <property type="entry name" value="Acyl-CoA N-acyltransferases (Nat)"/>
    <property type="match status" value="1"/>
</dbReference>
<dbReference type="PROSITE" id="PS51186">
    <property type="entry name" value="GNAT"/>
    <property type="match status" value="1"/>
</dbReference>
<protein>
    <submittedName>
        <fullName evidence="4">GNAT family N-acetyltransferase</fullName>
        <ecNumber evidence="4">2.3.-.-</ecNumber>
    </submittedName>
</protein>
<dbReference type="PANTHER" id="PTHR43877">
    <property type="entry name" value="AMINOALKYLPHOSPHONATE N-ACETYLTRANSFERASE-RELATED-RELATED"/>
    <property type="match status" value="1"/>
</dbReference>
<proteinExistence type="predicted"/>
<evidence type="ECO:0000259" key="3">
    <source>
        <dbReference type="PROSITE" id="PS51186"/>
    </source>
</evidence>
<dbReference type="InterPro" id="IPR016181">
    <property type="entry name" value="Acyl_CoA_acyltransferase"/>
</dbReference>
<dbReference type="InterPro" id="IPR050832">
    <property type="entry name" value="Bact_Acetyltransf"/>
</dbReference>
<organism evidence="4 5">
    <name type="scientific">Mumia xiangluensis</name>
    <dbReference type="NCBI Taxonomy" id="1678900"/>
    <lineage>
        <taxon>Bacteria</taxon>
        <taxon>Bacillati</taxon>
        <taxon>Actinomycetota</taxon>
        <taxon>Actinomycetes</taxon>
        <taxon>Propionibacteriales</taxon>
        <taxon>Nocardioidaceae</taxon>
        <taxon>Mumia</taxon>
    </lineage>
</organism>
<gene>
    <name evidence="4" type="ORF">ACFPYK_06255</name>
</gene>
<comment type="caution">
    <text evidence="4">The sequence shown here is derived from an EMBL/GenBank/DDBJ whole genome shotgun (WGS) entry which is preliminary data.</text>
</comment>
<dbReference type="Pfam" id="PF13508">
    <property type="entry name" value="Acetyltransf_7"/>
    <property type="match status" value="1"/>
</dbReference>
<dbReference type="Proteomes" id="UP001596097">
    <property type="component" value="Unassembled WGS sequence"/>
</dbReference>
<dbReference type="Gene3D" id="3.40.630.30">
    <property type="match status" value="1"/>
</dbReference>
<dbReference type="InterPro" id="IPR000182">
    <property type="entry name" value="GNAT_dom"/>
</dbReference>
<reference evidence="5" key="1">
    <citation type="journal article" date="2019" name="Int. J. Syst. Evol. Microbiol.">
        <title>The Global Catalogue of Microorganisms (GCM) 10K type strain sequencing project: providing services to taxonomists for standard genome sequencing and annotation.</title>
        <authorList>
            <consortium name="The Broad Institute Genomics Platform"/>
            <consortium name="The Broad Institute Genome Sequencing Center for Infectious Disease"/>
            <person name="Wu L."/>
            <person name="Ma J."/>
        </authorList>
    </citation>
    <scope>NUCLEOTIDE SEQUENCE [LARGE SCALE GENOMIC DNA]</scope>
    <source>
        <strain evidence="5">CGMCC 4.7198</strain>
    </source>
</reference>
<feature type="domain" description="N-acetyltransferase" evidence="3">
    <location>
        <begin position="4"/>
        <end position="153"/>
    </location>
</feature>
<dbReference type="EC" id="2.3.-.-" evidence="4"/>
<keyword evidence="5" id="KW-1185">Reference proteome</keyword>
<keyword evidence="2 4" id="KW-0012">Acyltransferase</keyword>
<evidence type="ECO:0000313" key="4">
    <source>
        <dbReference type="EMBL" id="MFC6148991.1"/>
    </source>
</evidence>
<keyword evidence="1 4" id="KW-0808">Transferase</keyword>